<feature type="region of interest" description="Disordered" evidence="2">
    <location>
        <begin position="43"/>
        <end position="71"/>
    </location>
</feature>
<dbReference type="AlphaFoldDB" id="A0A6A0ACE3"/>
<reference evidence="3 4" key="1">
    <citation type="submission" date="2020-02" db="EMBL/GenBank/DDBJ databases">
        <title>Draft genome sequence of Haematococcus lacustris strain NIES-144.</title>
        <authorList>
            <person name="Morimoto D."/>
            <person name="Nakagawa S."/>
            <person name="Yoshida T."/>
            <person name="Sawayama S."/>
        </authorList>
    </citation>
    <scope>NUCLEOTIDE SEQUENCE [LARGE SCALE GENOMIC DNA]</scope>
    <source>
        <strain evidence="3 4">NIES-144</strain>
    </source>
</reference>
<keyword evidence="1" id="KW-0175">Coiled coil</keyword>
<feature type="compositionally biased region" description="Low complexity" evidence="2">
    <location>
        <begin position="62"/>
        <end position="71"/>
    </location>
</feature>
<evidence type="ECO:0000256" key="1">
    <source>
        <dbReference type="SAM" id="Coils"/>
    </source>
</evidence>
<comment type="caution">
    <text evidence="3">The sequence shown here is derived from an EMBL/GenBank/DDBJ whole genome shotgun (WGS) entry which is preliminary data.</text>
</comment>
<name>A0A6A0ACE3_HAELA</name>
<evidence type="ECO:0000313" key="4">
    <source>
        <dbReference type="Proteomes" id="UP000485058"/>
    </source>
</evidence>
<dbReference type="EMBL" id="BLLF01004651">
    <property type="protein sequence ID" value="GFH30013.1"/>
    <property type="molecule type" value="Genomic_DNA"/>
</dbReference>
<dbReference type="Proteomes" id="UP000485058">
    <property type="component" value="Unassembled WGS sequence"/>
</dbReference>
<proteinExistence type="predicted"/>
<sequence length="328" mass="35091">MKQLEARLATSSTQQEATAAKLQLCQEELRRAQDRLEQLIRSCSSNNIPGDGNGSGGGQGGQPVPLAAQAAQTSAGGSFPVGFGSVEQQQCLDQLGVATQQLAQTIVTADNLQHPLVQHLLEAAKGSLDGPPSLVSSWDRDSCAAALHHHVLNTALDIAQQQQLQQAKGRTLFLVAQQQAPSHPATREVAEQYVKCINEHMQGQLEQQLGLGYAYLKRGMVLQPQLVAVAAAMTRVNLLLASLQSSCLGLQLGADGVPKSDEKGWSVPGPLGAAHRAIMLIGRQLGDLWDLLEGLRQENSGLSERVAVEVAMQQRLHQELYESRTQAG</sequence>
<evidence type="ECO:0000256" key="2">
    <source>
        <dbReference type="SAM" id="MobiDB-lite"/>
    </source>
</evidence>
<evidence type="ECO:0000313" key="3">
    <source>
        <dbReference type="EMBL" id="GFH30013.1"/>
    </source>
</evidence>
<keyword evidence="4" id="KW-1185">Reference proteome</keyword>
<feature type="compositionally biased region" description="Gly residues" evidence="2">
    <location>
        <begin position="51"/>
        <end position="61"/>
    </location>
</feature>
<accession>A0A6A0ACE3</accession>
<protein>
    <submittedName>
        <fullName evidence="3">Uncharacterized protein</fullName>
    </submittedName>
</protein>
<feature type="coiled-coil region" evidence="1">
    <location>
        <begin position="15"/>
        <end position="42"/>
    </location>
</feature>
<organism evidence="3 4">
    <name type="scientific">Haematococcus lacustris</name>
    <name type="common">Green alga</name>
    <name type="synonym">Haematococcus pluvialis</name>
    <dbReference type="NCBI Taxonomy" id="44745"/>
    <lineage>
        <taxon>Eukaryota</taxon>
        <taxon>Viridiplantae</taxon>
        <taxon>Chlorophyta</taxon>
        <taxon>core chlorophytes</taxon>
        <taxon>Chlorophyceae</taxon>
        <taxon>CS clade</taxon>
        <taxon>Chlamydomonadales</taxon>
        <taxon>Haematococcaceae</taxon>
        <taxon>Haematococcus</taxon>
    </lineage>
</organism>
<gene>
    <name evidence="3" type="ORF">HaLaN_28781</name>
</gene>